<evidence type="ECO:0000256" key="1">
    <source>
        <dbReference type="SAM" id="Phobius"/>
    </source>
</evidence>
<dbReference type="RefSeq" id="WP_326071016.1">
    <property type="nucleotide sequence ID" value="NZ_JARLKY010000012.1"/>
</dbReference>
<accession>A0ABU6FXZ5</accession>
<keyword evidence="3" id="KW-1185">Reference proteome</keyword>
<sequence length="124" mass="13839">MPTGFNTGFFSMGSNIFFTVFILIFVLVIGGFIFIIIKSLSTWVSNNASPLQSRTCKVVAKRMQVSGGSGDSTSSTSYYATFEFEDRSRLELYIGRQQFGYIVEGDLGTLSYQGTRYKAFSRLL</sequence>
<dbReference type="Proteomes" id="UP001338137">
    <property type="component" value="Unassembled WGS sequence"/>
</dbReference>
<dbReference type="InterPro" id="IPR019635">
    <property type="entry name" value="DUF2500"/>
</dbReference>
<dbReference type="EMBL" id="JARLKY010000012">
    <property type="protein sequence ID" value="MEC0226591.1"/>
    <property type="molecule type" value="Genomic_DNA"/>
</dbReference>
<protein>
    <submittedName>
        <fullName evidence="2">DUF2500 domain-containing protein</fullName>
    </submittedName>
</protein>
<feature type="transmembrane region" description="Helical" evidence="1">
    <location>
        <begin position="16"/>
        <end position="37"/>
    </location>
</feature>
<comment type="caution">
    <text evidence="2">The sequence shown here is derived from an EMBL/GenBank/DDBJ whole genome shotgun (WGS) entry which is preliminary data.</text>
</comment>
<keyword evidence="1" id="KW-0812">Transmembrane</keyword>
<gene>
    <name evidence="2" type="ORF">P4I72_05625</name>
</gene>
<name>A0ABU6FXZ5_9BACL</name>
<evidence type="ECO:0000313" key="3">
    <source>
        <dbReference type="Proteomes" id="UP001338137"/>
    </source>
</evidence>
<organism evidence="2 3">
    <name type="scientific">Paenibacillus alba</name>
    <dbReference type="NCBI Taxonomy" id="1197127"/>
    <lineage>
        <taxon>Bacteria</taxon>
        <taxon>Bacillati</taxon>
        <taxon>Bacillota</taxon>
        <taxon>Bacilli</taxon>
        <taxon>Bacillales</taxon>
        <taxon>Paenibacillaceae</taxon>
        <taxon>Paenibacillus</taxon>
    </lineage>
</organism>
<evidence type="ECO:0000313" key="2">
    <source>
        <dbReference type="EMBL" id="MEC0226591.1"/>
    </source>
</evidence>
<keyword evidence="1" id="KW-1133">Transmembrane helix</keyword>
<dbReference type="Pfam" id="PF10694">
    <property type="entry name" value="DUF2500"/>
    <property type="match status" value="1"/>
</dbReference>
<reference evidence="2 3" key="1">
    <citation type="submission" date="2023-03" db="EMBL/GenBank/DDBJ databases">
        <title>Bacillus Genome Sequencing.</title>
        <authorList>
            <person name="Dunlap C."/>
        </authorList>
    </citation>
    <scope>NUCLEOTIDE SEQUENCE [LARGE SCALE GENOMIC DNA]</scope>
    <source>
        <strain evidence="2 3">BD-533</strain>
    </source>
</reference>
<proteinExistence type="predicted"/>
<dbReference type="Gene3D" id="2.40.50.660">
    <property type="match status" value="1"/>
</dbReference>
<keyword evidence="1" id="KW-0472">Membrane</keyword>